<name>A0A2S8D7P2_SHIDY</name>
<comment type="caution">
    <text evidence="1">The sequence shown here is derived from an EMBL/GenBank/DDBJ whole genome shotgun (WGS) entry which is preliminary data.</text>
</comment>
<proteinExistence type="predicted"/>
<evidence type="ECO:0000313" key="1">
    <source>
        <dbReference type="EMBL" id="PQN01040.1"/>
    </source>
</evidence>
<evidence type="ECO:0000313" key="2">
    <source>
        <dbReference type="Proteomes" id="UP000238186"/>
    </source>
</evidence>
<dbReference type="EMBL" id="PUGT01000455">
    <property type="protein sequence ID" value="PQN01040.1"/>
    <property type="molecule type" value="Genomic_DNA"/>
</dbReference>
<reference evidence="1 2" key="1">
    <citation type="submission" date="2018-02" db="EMBL/GenBank/DDBJ databases">
        <title>Distribution and characterization of Shiga toxin converting temperate phage carried by Shigella flexneri in Hispaniola.</title>
        <authorList>
            <person name="Fogolari M."/>
            <person name="Mavian C."/>
            <person name="Angeletti S."/>
            <person name="Salemi M."/>
            <person name="Lampel K.A."/>
            <person name="Maurelli A.T."/>
        </authorList>
    </citation>
    <scope>NUCLEOTIDE SEQUENCE [LARGE SCALE GENOMIC DNA]</scope>
    <source>
        <strain evidence="1 2">BS979</strain>
    </source>
</reference>
<sequence>MYTPESILFPYLPRFSAPFRRENVRPHTSGNQHGAPGGGLYGLMGKAQGSSWIFIRSFCLWSLNFSICGVNRARLAAGSFTLSEFWKVLWINRENL</sequence>
<dbReference type="Proteomes" id="UP000238186">
    <property type="component" value="Unassembled WGS sequence"/>
</dbReference>
<protein>
    <submittedName>
        <fullName evidence="1">Uncharacterized protein</fullName>
    </submittedName>
</protein>
<organism evidence="1 2">
    <name type="scientific">Shigella dysenteriae</name>
    <dbReference type="NCBI Taxonomy" id="622"/>
    <lineage>
        <taxon>Bacteria</taxon>
        <taxon>Pseudomonadati</taxon>
        <taxon>Pseudomonadota</taxon>
        <taxon>Gammaproteobacteria</taxon>
        <taxon>Enterobacterales</taxon>
        <taxon>Enterobacteriaceae</taxon>
        <taxon>Shigella</taxon>
    </lineage>
</organism>
<gene>
    <name evidence="1" type="ORF">C5K18_21950</name>
</gene>
<accession>A0A2S8D7P2</accession>
<dbReference type="AlphaFoldDB" id="A0A2S8D7P2"/>